<evidence type="ECO:0000313" key="5">
    <source>
        <dbReference type="EMBL" id="ODV97606.1"/>
    </source>
</evidence>
<dbReference type="STRING" id="669874.A0A1E4U0S9"/>
<evidence type="ECO:0000256" key="3">
    <source>
        <dbReference type="PROSITE-ProRule" id="PRU00649"/>
    </source>
</evidence>
<comment type="function">
    <text evidence="1">Transcription factor involved in RNA polymerase II transcription regulation. May function in both SPT15/TBP post-recruitment and recruitment steps of transcription.</text>
</comment>
<comment type="similarity">
    <text evidence="2">Belongs to the IWS1 family.</text>
</comment>
<organism evidence="5 6">
    <name type="scientific">Pachysolen tannophilus NRRL Y-2460</name>
    <dbReference type="NCBI Taxonomy" id="669874"/>
    <lineage>
        <taxon>Eukaryota</taxon>
        <taxon>Fungi</taxon>
        <taxon>Dikarya</taxon>
        <taxon>Ascomycota</taxon>
        <taxon>Saccharomycotina</taxon>
        <taxon>Pichiomycetes</taxon>
        <taxon>Pachysolenaceae</taxon>
        <taxon>Pachysolen</taxon>
    </lineage>
</organism>
<evidence type="ECO:0000256" key="1">
    <source>
        <dbReference type="ARBA" id="ARBA00037349"/>
    </source>
</evidence>
<dbReference type="OrthoDB" id="21124at2759"/>
<dbReference type="GO" id="GO:0006334">
    <property type="term" value="P:nucleosome assembly"/>
    <property type="evidence" value="ECO:0007669"/>
    <property type="project" value="EnsemblFungi"/>
</dbReference>
<protein>
    <recommendedName>
        <fullName evidence="4">TFIIS N-terminal domain-containing protein</fullName>
    </recommendedName>
</protein>
<feature type="domain" description="TFIIS N-terminal" evidence="4">
    <location>
        <begin position="60"/>
        <end position="137"/>
    </location>
</feature>
<dbReference type="GO" id="GO:0034243">
    <property type="term" value="P:regulation of transcription elongation by RNA polymerase II"/>
    <property type="evidence" value="ECO:0007669"/>
    <property type="project" value="EnsemblFungi"/>
</dbReference>
<dbReference type="GO" id="GO:0061629">
    <property type="term" value="F:RNA polymerase II-specific DNA-binding transcription factor binding"/>
    <property type="evidence" value="ECO:0007669"/>
    <property type="project" value="EnsemblFungi"/>
</dbReference>
<dbReference type="Gene3D" id="1.20.930.10">
    <property type="entry name" value="Conserved domain common to transcription factors TFIIS, elongin A, CRSP70"/>
    <property type="match status" value="1"/>
</dbReference>
<dbReference type="GO" id="GO:0000993">
    <property type="term" value="F:RNA polymerase II complex binding"/>
    <property type="evidence" value="ECO:0007669"/>
    <property type="project" value="EnsemblFungi"/>
</dbReference>
<dbReference type="InterPro" id="IPR035441">
    <property type="entry name" value="TFIIS/LEDGF_dom_sf"/>
</dbReference>
<comment type="subcellular location">
    <subcellularLocation>
        <location evidence="3">Nucleus</location>
    </subcellularLocation>
</comment>
<evidence type="ECO:0000313" key="6">
    <source>
        <dbReference type="Proteomes" id="UP000094236"/>
    </source>
</evidence>
<dbReference type="GO" id="GO:0003682">
    <property type="term" value="F:chromatin binding"/>
    <property type="evidence" value="ECO:0007669"/>
    <property type="project" value="EnsemblFungi"/>
</dbReference>
<name>A0A1E4U0S9_PACTA</name>
<evidence type="ECO:0000256" key="2">
    <source>
        <dbReference type="ARBA" id="ARBA00037992"/>
    </source>
</evidence>
<dbReference type="PANTHER" id="PTHR46010">
    <property type="entry name" value="PROTEIN IWS1 HOMOLOG"/>
    <property type="match status" value="1"/>
</dbReference>
<accession>A0A1E4U0S9</accession>
<gene>
    <name evidence="5" type="ORF">PACTADRAFT_121</name>
</gene>
<dbReference type="PANTHER" id="PTHR46010:SF1">
    <property type="entry name" value="PROTEIN IWS1 HOMOLOG"/>
    <property type="match status" value="1"/>
</dbReference>
<keyword evidence="6" id="KW-1185">Reference proteome</keyword>
<evidence type="ECO:0000259" key="4">
    <source>
        <dbReference type="PROSITE" id="PS51319"/>
    </source>
</evidence>
<dbReference type="EMBL" id="KV454011">
    <property type="protein sequence ID" value="ODV97606.1"/>
    <property type="molecule type" value="Genomic_DNA"/>
</dbReference>
<sequence>MQDEAISRLRDAMREAAYKDADCVNNGQPAINKLSLLSTVRDVLLRANLADSILDNNLLESVRLWLEPLPDASLPAYEIQRTLIEALPQLPIKTIHLRESGLGKVMIFYQKSKRVEPNLKRICEKLIGDWTRAIMGRSDNYRDKSIKQVDYSYFKHKADIPTQARTQQIVNANKSLYEESAARRNRAAAPAARTTAYKVAPRANLAGINSRNKRTLPSGVGTALNKDERFKSLSQRLHSMGIKKKGAKKGGVSIEGKGISM</sequence>
<proteinExistence type="inferred from homology"/>
<dbReference type="GO" id="GO:0006357">
    <property type="term" value="P:regulation of transcription by RNA polymerase II"/>
    <property type="evidence" value="ECO:0007669"/>
    <property type="project" value="EnsemblFungi"/>
</dbReference>
<dbReference type="AlphaFoldDB" id="A0A1E4U0S9"/>
<dbReference type="GO" id="GO:0005665">
    <property type="term" value="C:RNA polymerase II, core complex"/>
    <property type="evidence" value="ECO:0007669"/>
    <property type="project" value="EnsemblFungi"/>
</dbReference>
<dbReference type="PROSITE" id="PS51319">
    <property type="entry name" value="TFIIS_N"/>
    <property type="match status" value="1"/>
</dbReference>
<dbReference type="InterPro" id="IPR051037">
    <property type="entry name" value="RNAPII_TF_IWS1"/>
</dbReference>
<dbReference type="Pfam" id="PF08711">
    <property type="entry name" value="Med26"/>
    <property type="match status" value="1"/>
</dbReference>
<dbReference type="InterPro" id="IPR017923">
    <property type="entry name" value="TFIIS_N"/>
</dbReference>
<dbReference type="GO" id="GO:0016973">
    <property type="term" value="P:poly(A)+ mRNA export from nucleus"/>
    <property type="evidence" value="ECO:0007669"/>
    <property type="project" value="EnsemblFungi"/>
</dbReference>
<keyword evidence="3" id="KW-0539">Nucleus</keyword>
<dbReference type="Proteomes" id="UP000094236">
    <property type="component" value="Unassembled WGS sequence"/>
</dbReference>
<reference evidence="6" key="1">
    <citation type="submission" date="2016-05" db="EMBL/GenBank/DDBJ databases">
        <title>Comparative genomics of biotechnologically important yeasts.</title>
        <authorList>
            <consortium name="DOE Joint Genome Institute"/>
            <person name="Riley R."/>
            <person name="Haridas S."/>
            <person name="Wolfe K.H."/>
            <person name="Lopes M.R."/>
            <person name="Hittinger C.T."/>
            <person name="Goker M."/>
            <person name="Salamov A."/>
            <person name="Wisecaver J."/>
            <person name="Long T.M."/>
            <person name="Aerts A.L."/>
            <person name="Barry K."/>
            <person name="Choi C."/>
            <person name="Clum A."/>
            <person name="Coughlan A.Y."/>
            <person name="Deshpande S."/>
            <person name="Douglass A.P."/>
            <person name="Hanson S.J."/>
            <person name="Klenk H.-P."/>
            <person name="Labutti K."/>
            <person name="Lapidus A."/>
            <person name="Lindquist E."/>
            <person name="Lipzen A."/>
            <person name="Meier-Kolthoff J.P."/>
            <person name="Ohm R.A."/>
            <person name="Otillar R.P."/>
            <person name="Pangilinan J."/>
            <person name="Peng Y."/>
            <person name="Rokas A."/>
            <person name="Rosa C.A."/>
            <person name="Scheuner C."/>
            <person name="Sibirny A.A."/>
            <person name="Slot J.C."/>
            <person name="Stielow J.B."/>
            <person name="Sun H."/>
            <person name="Kurtzman C.P."/>
            <person name="Blackwell M."/>
            <person name="Grigoriev I.V."/>
            <person name="Jeffries T.W."/>
        </authorList>
    </citation>
    <scope>NUCLEOTIDE SEQUENCE [LARGE SCALE GENOMIC DNA]</scope>
    <source>
        <strain evidence="6">NRRL Y-2460</strain>
    </source>
</reference>